<dbReference type="OrthoDB" id="8174264at2759"/>
<name>A0A6G0ZNW7_APHCR</name>
<organism evidence="1 2">
    <name type="scientific">Aphis craccivora</name>
    <name type="common">Cowpea aphid</name>
    <dbReference type="NCBI Taxonomy" id="307492"/>
    <lineage>
        <taxon>Eukaryota</taxon>
        <taxon>Metazoa</taxon>
        <taxon>Ecdysozoa</taxon>
        <taxon>Arthropoda</taxon>
        <taxon>Hexapoda</taxon>
        <taxon>Insecta</taxon>
        <taxon>Pterygota</taxon>
        <taxon>Neoptera</taxon>
        <taxon>Paraneoptera</taxon>
        <taxon>Hemiptera</taxon>
        <taxon>Sternorrhyncha</taxon>
        <taxon>Aphidomorpha</taxon>
        <taxon>Aphidoidea</taxon>
        <taxon>Aphididae</taxon>
        <taxon>Aphidini</taxon>
        <taxon>Aphis</taxon>
        <taxon>Aphis</taxon>
    </lineage>
</organism>
<reference evidence="1 2" key="1">
    <citation type="submission" date="2019-08" db="EMBL/GenBank/DDBJ databases">
        <title>Whole genome of Aphis craccivora.</title>
        <authorList>
            <person name="Voronova N.V."/>
            <person name="Shulinski R.S."/>
            <person name="Bandarenka Y.V."/>
            <person name="Zhorov D.G."/>
            <person name="Warner D."/>
        </authorList>
    </citation>
    <scope>NUCLEOTIDE SEQUENCE [LARGE SCALE GENOMIC DNA]</scope>
    <source>
        <strain evidence="1">180601</strain>
        <tissue evidence="1">Whole Body</tissue>
    </source>
</reference>
<protein>
    <submittedName>
        <fullName evidence="1">Uncharacterized protein</fullName>
    </submittedName>
</protein>
<gene>
    <name evidence="1" type="ORF">FWK35_00016606</name>
</gene>
<evidence type="ECO:0000313" key="2">
    <source>
        <dbReference type="Proteomes" id="UP000478052"/>
    </source>
</evidence>
<keyword evidence="2" id="KW-1185">Reference proteome</keyword>
<accession>A0A6G0ZNW7</accession>
<sequence>MKQLVPSAAFAGLLAVQTLLILGTLDFNGSVVQAQESPFELPVQLIGFPVIIVAVKMSNFVKKLAYALNPSTYRRKAKRDLEAATSTSAPLSSLDVLKAQEMILKEMGPDACVYEKVCSAYAEAAALAKKERRSGKVGVDKMDWEKIISGYMETGPAKKKYYMLSVFLGDVLGSPEFCSRIVRKIKRCDYYCPNRLSWNVDLNYEDANSVRTEGRQGR</sequence>
<proteinExistence type="predicted"/>
<comment type="caution">
    <text evidence="1">The sequence shown here is derived from an EMBL/GenBank/DDBJ whole genome shotgun (WGS) entry which is preliminary data.</text>
</comment>
<dbReference type="Proteomes" id="UP000478052">
    <property type="component" value="Unassembled WGS sequence"/>
</dbReference>
<dbReference type="AlphaFoldDB" id="A0A6G0ZNW7"/>
<evidence type="ECO:0000313" key="1">
    <source>
        <dbReference type="EMBL" id="KAF0773173.1"/>
    </source>
</evidence>
<dbReference type="EMBL" id="VUJU01000090">
    <property type="protein sequence ID" value="KAF0773173.1"/>
    <property type="molecule type" value="Genomic_DNA"/>
</dbReference>